<evidence type="ECO:0000256" key="7">
    <source>
        <dbReference type="ARBA" id="ARBA00022723"/>
    </source>
</evidence>
<evidence type="ECO:0000256" key="5">
    <source>
        <dbReference type="ARBA" id="ARBA00022523"/>
    </source>
</evidence>
<evidence type="ECO:0000256" key="4">
    <source>
        <dbReference type="ARBA" id="ARBA00011268"/>
    </source>
</evidence>
<evidence type="ECO:0000256" key="6">
    <source>
        <dbReference type="ARBA" id="ARBA00022525"/>
    </source>
</evidence>
<dbReference type="EMBL" id="AP019302">
    <property type="protein sequence ID" value="BBH05199.1"/>
    <property type="molecule type" value="Genomic_DNA"/>
</dbReference>
<keyword evidence="10" id="KW-0464">Manganese</keyword>
<dbReference type="SUPFAM" id="SSF51182">
    <property type="entry name" value="RmlC-like cupins"/>
    <property type="match status" value="2"/>
</dbReference>
<comment type="function">
    <text evidence="1">May play a role in plant defense. Probably has no oxalate oxidase activity even if the active site is conserved.</text>
</comment>
<evidence type="ECO:0000256" key="9">
    <source>
        <dbReference type="ARBA" id="ARBA00023180"/>
    </source>
</evidence>
<keyword evidence="5" id="KW-0052">Apoplast</keyword>
<name>A0A4Y1RLW9_PRUDU</name>
<comment type="similarity">
    <text evidence="3">Belongs to the germin family.</text>
</comment>
<dbReference type="PRINTS" id="PR00325">
    <property type="entry name" value="GERMIN"/>
</dbReference>
<dbReference type="AlphaFoldDB" id="A0A4Y1RLW9"/>
<dbReference type="InterPro" id="IPR011051">
    <property type="entry name" value="RmlC_Cupin_sf"/>
</dbReference>
<dbReference type="PANTHER" id="PTHR31238">
    <property type="entry name" value="GERMIN-LIKE PROTEIN SUBFAMILY 3 MEMBER 3"/>
    <property type="match status" value="1"/>
</dbReference>
<accession>A0A4Y1RLW9</accession>
<protein>
    <submittedName>
        <fullName evidence="13">Germin-like protein subfamily 2 member 2</fullName>
    </submittedName>
</protein>
<evidence type="ECO:0000256" key="8">
    <source>
        <dbReference type="ARBA" id="ARBA00022729"/>
    </source>
</evidence>
<reference evidence="13" key="1">
    <citation type="journal article" date="2019" name="Science">
        <title>Mutation of a bHLH transcription factor allowed almond domestication.</title>
        <authorList>
            <person name="Sanchez-Perez R."/>
            <person name="Pavan S."/>
            <person name="Mazzeo R."/>
            <person name="Moldovan C."/>
            <person name="Aiese Cigliano R."/>
            <person name="Del Cueto J."/>
            <person name="Ricciardi F."/>
            <person name="Lotti C."/>
            <person name="Ricciardi L."/>
            <person name="Dicenta F."/>
            <person name="Lopez-Marques R.L."/>
            <person name="Lindberg Moller B."/>
        </authorList>
    </citation>
    <scope>NUCLEOTIDE SEQUENCE</scope>
</reference>
<dbReference type="FunFam" id="2.60.120.10:FF:000098">
    <property type="entry name" value="Germin-like protein 9-3"/>
    <property type="match status" value="2"/>
</dbReference>
<evidence type="ECO:0000256" key="2">
    <source>
        <dbReference type="ARBA" id="ARBA00004271"/>
    </source>
</evidence>
<evidence type="ECO:0000259" key="12">
    <source>
        <dbReference type="SMART" id="SM00835"/>
    </source>
</evidence>
<gene>
    <name evidence="13" type="ORF">Prudu_016519</name>
</gene>
<dbReference type="CDD" id="cd02241">
    <property type="entry name" value="cupin_OxOx"/>
    <property type="match status" value="2"/>
</dbReference>
<keyword evidence="9" id="KW-0325">Glycoprotein</keyword>
<sequence length="387" mass="40501">MQISSTMASRTSSLKFFSLLICSIAIVQMATAGDPDIITDFIAPPNGTVDGNFFTYTGFRVLVGGGPPPTAFKVLKATLAEFPSLNGQSVSYAILQFPSGTTNPPHTHPRSAELLFLLGGTLEVGFVDMKNNLFTQTLQAGDLFVFPKGLAHFQYNADSQNPALAISAFGSANAGTVSIPSTLFATGIDDNVLAISFKTDMATAGDPDIIADFIAPPNGTVDGNFFTYTGFRVLVGGGPPPTAFKVLKATLAEFPSLNGQSVSYAVLQFPSGTTNPPHTHPRSAELLFLVGGTLEVGFVDTKNNLFTQTLQAGDLFVFPKGLAHFQFNADSQNPALAISAFGSANAGTVSIPSTLFATGIDDNVLAISFKTDVATIQKLKAGLAAKP</sequence>
<comment type="subunit">
    <text evidence="4">Oligomer (believed to be a pentamer but probably hexamer).</text>
</comment>
<dbReference type="Gene3D" id="2.60.120.10">
    <property type="entry name" value="Jelly Rolls"/>
    <property type="match status" value="2"/>
</dbReference>
<evidence type="ECO:0000256" key="10">
    <source>
        <dbReference type="ARBA" id="ARBA00023211"/>
    </source>
</evidence>
<evidence type="ECO:0000313" key="13">
    <source>
        <dbReference type="EMBL" id="BBH05199.1"/>
    </source>
</evidence>
<organism evidence="13">
    <name type="scientific">Prunus dulcis</name>
    <name type="common">Almond</name>
    <name type="synonym">Amygdalus dulcis</name>
    <dbReference type="NCBI Taxonomy" id="3755"/>
    <lineage>
        <taxon>Eukaryota</taxon>
        <taxon>Viridiplantae</taxon>
        <taxon>Streptophyta</taxon>
        <taxon>Embryophyta</taxon>
        <taxon>Tracheophyta</taxon>
        <taxon>Spermatophyta</taxon>
        <taxon>Magnoliopsida</taxon>
        <taxon>eudicotyledons</taxon>
        <taxon>Gunneridae</taxon>
        <taxon>Pentapetalae</taxon>
        <taxon>rosids</taxon>
        <taxon>fabids</taxon>
        <taxon>Rosales</taxon>
        <taxon>Rosaceae</taxon>
        <taxon>Amygdaloideae</taxon>
        <taxon>Amygdaleae</taxon>
        <taxon>Prunus</taxon>
    </lineage>
</organism>
<proteinExistence type="inferred from homology"/>
<keyword evidence="7" id="KW-0479">Metal-binding</keyword>
<dbReference type="SMART" id="SM00835">
    <property type="entry name" value="Cupin_1"/>
    <property type="match status" value="2"/>
</dbReference>
<evidence type="ECO:0000256" key="1">
    <source>
        <dbReference type="ARBA" id="ARBA00003629"/>
    </source>
</evidence>
<dbReference type="Pfam" id="PF00190">
    <property type="entry name" value="Cupin_1"/>
    <property type="match status" value="2"/>
</dbReference>
<dbReference type="GO" id="GO:0048046">
    <property type="term" value="C:apoplast"/>
    <property type="evidence" value="ECO:0007669"/>
    <property type="project" value="UniProtKB-SubCell"/>
</dbReference>
<dbReference type="GO" id="GO:0030145">
    <property type="term" value="F:manganese ion binding"/>
    <property type="evidence" value="ECO:0007669"/>
    <property type="project" value="InterPro"/>
</dbReference>
<feature type="domain" description="Cupin type-1" evidence="12">
    <location>
        <begin position="59"/>
        <end position="205"/>
    </location>
</feature>
<evidence type="ECO:0000256" key="11">
    <source>
        <dbReference type="SAM" id="SignalP"/>
    </source>
</evidence>
<evidence type="ECO:0000256" key="3">
    <source>
        <dbReference type="ARBA" id="ARBA00007456"/>
    </source>
</evidence>
<dbReference type="InterPro" id="IPR006045">
    <property type="entry name" value="Cupin_1"/>
</dbReference>
<feature type="chain" id="PRO_5021267657" evidence="11">
    <location>
        <begin position="33"/>
        <end position="387"/>
    </location>
</feature>
<feature type="signal peptide" evidence="11">
    <location>
        <begin position="1"/>
        <end position="32"/>
    </location>
</feature>
<dbReference type="InterPro" id="IPR001929">
    <property type="entry name" value="Germin"/>
</dbReference>
<feature type="domain" description="Cupin type-1" evidence="12">
    <location>
        <begin position="231"/>
        <end position="377"/>
    </location>
</feature>
<comment type="subcellular location">
    <subcellularLocation>
        <location evidence="2">Secreted</location>
        <location evidence="2">Extracellular space</location>
        <location evidence="2">Apoplast</location>
    </subcellularLocation>
</comment>
<keyword evidence="6" id="KW-0964">Secreted</keyword>
<dbReference type="InterPro" id="IPR014710">
    <property type="entry name" value="RmlC-like_jellyroll"/>
</dbReference>
<keyword evidence="8 11" id="KW-0732">Signal</keyword>